<dbReference type="AlphaFoldDB" id="A0A6A6AXJ0"/>
<proteinExistence type="predicted"/>
<accession>A0A6A6AXJ0</accession>
<dbReference type="Proteomes" id="UP000799438">
    <property type="component" value="Unassembled WGS sequence"/>
</dbReference>
<sequence>MPRTRALLITTLVSAPPAYYAYYTLHRLETEYPALDPTTHSTTSLRATPNPHTQHTPHIDVYGARVPLRTLLEKARRDGCHCATPVPPNATSPEDAWARFFLQSRGLRSEGRLAAAGSKLLNRDAGDAGECGFQPGQELLNGVFGVVRAPGRAQPLLLSWAFPARARGACEALARWGYPWRFMSGGRHELGVGEVDKEGMVEVRFASAHDYEVVDEEGERQKTIPAWTGRLHRAWARWLLDERVRRLRD</sequence>
<dbReference type="OrthoDB" id="4480078at2759"/>
<evidence type="ECO:0000313" key="2">
    <source>
        <dbReference type="EMBL" id="KAF2136326.1"/>
    </source>
</evidence>
<evidence type="ECO:0000256" key="1">
    <source>
        <dbReference type="SAM" id="MobiDB-lite"/>
    </source>
</evidence>
<keyword evidence="3" id="KW-1185">Reference proteome</keyword>
<dbReference type="RefSeq" id="XP_033392044.1">
    <property type="nucleotide sequence ID" value="XM_033541390.1"/>
</dbReference>
<reference evidence="2" key="1">
    <citation type="journal article" date="2020" name="Stud. Mycol.">
        <title>101 Dothideomycetes genomes: a test case for predicting lifestyles and emergence of pathogens.</title>
        <authorList>
            <person name="Haridas S."/>
            <person name="Albert R."/>
            <person name="Binder M."/>
            <person name="Bloem J."/>
            <person name="Labutti K."/>
            <person name="Salamov A."/>
            <person name="Andreopoulos B."/>
            <person name="Baker S."/>
            <person name="Barry K."/>
            <person name="Bills G."/>
            <person name="Bluhm B."/>
            <person name="Cannon C."/>
            <person name="Castanera R."/>
            <person name="Culley D."/>
            <person name="Daum C."/>
            <person name="Ezra D."/>
            <person name="Gonzalez J."/>
            <person name="Henrissat B."/>
            <person name="Kuo A."/>
            <person name="Liang C."/>
            <person name="Lipzen A."/>
            <person name="Lutzoni F."/>
            <person name="Magnuson J."/>
            <person name="Mondo S."/>
            <person name="Nolan M."/>
            <person name="Ohm R."/>
            <person name="Pangilinan J."/>
            <person name="Park H.-J."/>
            <person name="Ramirez L."/>
            <person name="Alfaro M."/>
            <person name="Sun H."/>
            <person name="Tritt A."/>
            <person name="Yoshinaga Y."/>
            <person name="Zwiers L.-H."/>
            <person name="Turgeon B."/>
            <person name="Goodwin S."/>
            <person name="Spatafora J."/>
            <person name="Crous P."/>
            <person name="Grigoriev I."/>
        </authorList>
    </citation>
    <scope>NUCLEOTIDE SEQUENCE</scope>
    <source>
        <strain evidence="2">CBS 121167</strain>
    </source>
</reference>
<feature type="region of interest" description="Disordered" evidence="1">
    <location>
        <begin position="38"/>
        <end position="58"/>
    </location>
</feature>
<protein>
    <submittedName>
        <fullName evidence="2">Uncharacterized protein</fullName>
    </submittedName>
</protein>
<name>A0A6A6AXJ0_9PEZI</name>
<evidence type="ECO:0000313" key="3">
    <source>
        <dbReference type="Proteomes" id="UP000799438"/>
    </source>
</evidence>
<organism evidence="2 3">
    <name type="scientific">Aplosporella prunicola CBS 121167</name>
    <dbReference type="NCBI Taxonomy" id="1176127"/>
    <lineage>
        <taxon>Eukaryota</taxon>
        <taxon>Fungi</taxon>
        <taxon>Dikarya</taxon>
        <taxon>Ascomycota</taxon>
        <taxon>Pezizomycotina</taxon>
        <taxon>Dothideomycetes</taxon>
        <taxon>Dothideomycetes incertae sedis</taxon>
        <taxon>Botryosphaeriales</taxon>
        <taxon>Aplosporellaceae</taxon>
        <taxon>Aplosporella</taxon>
    </lineage>
</organism>
<feature type="compositionally biased region" description="Polar residues" evidence="1">
    <location>
        <begin position="38"/>
        <end position="56"/>
    </location>
</feature>
<gene>
    <name evidence="2" type="ORF">K452DRAFT_292522</name>
</gene>
<dbReference type="EMBL" id="ML995525">
    <property type="protein sequence ID" value="KAF2136326.1"/>
    <property type="molecule type" value="Genomic_DNA"/>
</dbReference>
<dbReference type="GeneID" id="54298886"/>